<dbReference type="OrthoDB" id="1933717at2759"/>
<feature type="compositionally biased region" description="Polar residues" evidence="1">
    <location>
        <begin position="30"/>
        <end position="39"/>
    </location>
</feature>
<reference evidence="2" key="1">
    <citation type="journal article" date="2020" name="Fungal Divers.">
        <title>Resolving the Mortierellaceae phylogeny through synthesis of multi-gene phylogenetics and phylogenomics.</title>
        <authorList>
            <person name="Vandepol N."/>
            <person name="Liber J."/>
            <person name="Desiro A."/>
            <person name="Na H."/>
            <person name="Kennedy M."/>
            <person name="Barry K."/>
            <person name="Grigoriev I.V."/>
            <person name="Miller A.N."/>
            <person name="O'Donnell K."/>
            <person name="Stajich J.E."/>
            <person name="Bonito G."/>
        </authorList>
    </citation>
    <scope>NUCLEOTIDE SEQUENCE</scope>
    <source>
        <strain evidence="2">MES-2147</strain>
    </source>
</reference>
<dbReference type="AlphaFoldDB" id="A0A9P6IPF4"/>
<sequence length="107" mass="11506">MEVERSGVHVGIVSPGTVLTDLRQSAVDLPSQSNASASGPNGAESKKIAGTKKGAMSAKTCAEGIVSCSDLRQHDVVMPWFYHVSLVLKLFFPSLVRRLAKKKYGYL</sequence>
<feature type="region of interest" description="Disordered" evidence="1">
    <location>
        <begin position="29"/>
        <end position="52"/>
    </location>
</feature>
<dbReference type="EMBL" id="JAAAHW010009024">
    <property type="protein sequence ID" value="KAF9943596.1"/>
    <property type="molecule type" value="Genomic_DNA"/>
</dbReference>
<proteinExistence type="predicted"/>
<name>A0A9P6IPF4_9FUNG</name>
<protein>
    <submittedName>
        <fullName evidence="2">Uncharacterized protein</fullName>
    </submittedName>
</protein>
<organism evidence="2 3">
    <name type="scientific">Modicella reniformis</name>
    <dbReference type="NCBI Taxonomy" id="1440133"/>
    <lineage>
        <taxon>Eukaryota</taxon>
        <taxon>Fungi</taxon>
        <taxon>Fungi incertae sedis</taxon>
        <taxon>Mucoromycota</taxon>
        <taxon>Mortierellomycotina</taxon>
        <taxon>Mortierellomycetes</taxon>
        <taxon>Mortierellales</taxon>
        <taxon>Mortierellaceae</taxon>
        <taxon>Modicella</taxon>
    </lineage>
</organism>
<evidence type="ECO:0000256" key="1">
    <source>
        <dbReference type="SAM" id="MobiDB-lite"/>
    </source>
</evidence>
<evidence type="ECO:0000313" key="3">
    <source>
        <dbReference type="Proteomes" id="UP000749646"/>
    </source>
</evidence>
<dbReference type="Gene3D" id="3.40.50.720">
    <property type="entry name" value="NAD(P)-binding Rossmann-like Domain"/>
    <property type="match status" value="1"/>
</dbReference>
<comment type="caution">
    <text evidence="2">The sequence shown here is derived from an EMBL/GenBank/DDBJ whole genome shotgun (WGS) entry which is preliminary data.</text>
</comment>
<accession>A0A9P6IPF4</accession>
<keyword evidence="3" id="KW-1185">Reference proteome</keyword>
<evidence type="ECO:0000313" key="2">
    <source>
        <dbReference type="EMBL" id="KAF9943596.1"/>
    </source>
</evidence>
<gene>
    <name evidence="2" type="ORF">BGZ65_000688</name>
</gene>
<dbReference type="Proteomes" id="UP000749646">
    <property type="component" value="Unassembled WGS sequence"/>
</dbReference>